<protein>
    <recommendedName>
        <fullName evidence="4">phosphoglycolate phosphatase</fullName>
        <ecNumber evidence="4">3.1.3.18</ecNumber>
    </recommendedName>
</protein>
<evidence type="ECO:0000256" key="1">
    <source>
        <dbReference type="ARBA" id="ARBA00000830"/>
    </source>
</evidence>
<dbReference type="InterPro" id="IPR023198">
    <property type="entry name" value="PGP-like_dom2"/>
</dbReference>
<gene>
    <name evidence="5" type="ORF">DKG74_20370</name>
</gene>
<dbReference type="Gene3D" id="3.40.50.1000">
    <property type="entry name" value="HAD superfamily/HAD-like"/>
    <property type="match status" value="1"/>
</dbReference>
<dbReference type="EMBL" id="QGLE01000020">
    <property type="protein sequence ID" value="PWR17877.1"/>
    <property type="molecule type" value="Genomic_DNA"/>
</dbReference>
<accession>A0A317DT60</accession>
<sequence>MTKGGYPAATMPTLLVLLDIDGTLIRSTGHDDAALAAAWAELHGHQLDTDWSRYRTSTDRGIAREILGRKLGRAPTEDEIDAIERAVLRRYDADLKLEQVPGAARLVATLRALPGVGVALASGSFAATAQEKLRAARLHVAQVPAAFSDDHDERAGIIDAASARAAAEHGIDEFEIRVYVGDGVWDAAAARALGIGFVGVGSGERAEALRAAGAQRVIEDYADLGHALDSIFTAGILGLVP</sequence>
<dbReference type="EC" id="3.1.3.18" evidence="4"/>
<dbReference type="PANTHER" id="PTHR43434">
    <property type="entry name" value="PHOSPHOGLYCOLATE PHOSPHATASE"/>
    <property type="match status" value="1"/>
</dbReference>
<dbReference type="Pfam" id="PF00702">
    <property type="entry name" value="Hydrolase"/>
    <property type="match status" value="1"/>
</dbReference>
<dbReference type="InterPro" id="IPR050155">
    <property type="entry name" value="HAD-like_hydrolase_sf"/>
</dbReference>
<dbReference type="GO" id="GO:0006281">
    <property type="term" value="P:DNA repair"/>
    <property type="evidence" value="ECO:0007669"/>
    <property type="project" value="TreeGrafter"/>
</dbReference>
<dbReference type="AlphaFoldDB" id="A0A317DT60"/>
<comment type="caution">
    <text evidence="5">The sequence shown here is derived from an EMBL/GenBank/DDBJ whole genome shotgun (WGS) entry which is preliminary data.</text>
</comment>
<dbReference type="PANTHER" id="PTHR43434:SF1">
    <property type="entry name" value="PHOSPHOGLYCOLATE PHOSPHATASE"/>
    <property type="match status" value="1"/>
</dbReference>
<comment type="catalytic activity">
    <reaction evidence="1">
        <text>2-phosphoglycolate + H2O = glycolate + phosphate</text>
        <dbReference type="Rhea" id="RHEA:14369"/>
        <dbReference type="ChEBI" id="CHEBI:15377"/>
        <dbReference type="ChEBI" id="CHEBI:29805"/>
        <dbReference type="ChEBI" id="CHEBI:43474"/>
        <dbReference type="ChEBI" id="CHEBI:58033"/>
        <dbReference type="EC" id="3.1.3.18"/>
    </reaction>
</comment>
<comment type="pathway">
    <text evidence="2">Organic acid metabolism; glycolate biosynthesis; glycolate from 2-phosphoglycolate: step 1/1.</text>
</comment>
<dbReference type="GO" id="GO:0008967">
    <property type="term" value="F:phosphoglycolate phosphatase activity"/>
    <property type="evidence" value="ECO:0007669"/>
    <property type="project" value="UniProtKB-EC"/>
</dbReference>
<evidence type="ECO:0000256" key="2">
    <source>
        <dbReference type="ARBA" id="ARBA00004818"/>
    </source>
</evidence>
<evidence type="ECO:0000313" key="6">
    <source>
        <dbReference type="Proteomes" id="UP000245461"/>
    </source>
</evidence>
<evidence type="ECO:0000313" key="5">
    <source>
        <dbReference type="EMBL" id="PWR17877.1"/>
    </source>
</evidence>
<dbReference type="CDD" id="cd01427">
    <property type="entry name" value="HAD_like"/>
    <property type="match status" value="1"/>
</dbReference>
<keyword evidence="6" id="KW-1185">Reference proteome</keyword>
<proteinExistence type="inferred from homology"/>
<dbReference type="Gene3D" id="1.10.150.240">
    <property type="entry name" value="Putative phosphatase, domain 2"/>
    <property type="match status" value="1"/>
</dbReference>
<evidence type="ECO:0000256" key="4">
    <source>
        <dbReference type="ARBA" id="ARBA00013078"/>
    </source>
</evidence>
<name>A0A317DT60_9PROT</name>
<comment type="similarity">
    <text evidence="3">Belongs to the HAD-like hydrolase superfamily. CbbY/CbbZ/Gph/YieH family.</text>
</comment>
<evidence type="ECO:0000256" key="3">
    <source>
        <dbReference type="ARBA" id="ARBA00006171"/>
    </source>
</evidence>
<organism evidence="5 6">
    <name type="scientific">Zavarzinia aquatilis</name>
    <dbReference type="NCBI Taxonomy" id="2211142"/>
    <lineage>
        <taxon>Bacteria</taxon>
        <taxon>Pseudomonadati</taxon>
        <taxon>Pseudomonadota</taxon>
        <taxon>Alphaproteobacteria</taxon>
        <taxon>Rhodospirillales</taxon>
        <taxon>Zavarziniaceae</taxon>
        <taxon>Zavarzinia</taxon>
    </lineage>
</organism>
<dbReference type="SUPFAM" id="SSF56784">
    <property type="entry name" value="HAD-like"/>
    <property type="match status" value="1"/>
</dbReference>
<dbReference type="InterPro" id="IPR023214">
    <property type="entry name" value="HAD_sf"/>
</dbReference>
<dbReference type="InterPro" id="IPR036412">
    <property type="entry name" value="HAD-like_sf"/>
</dbReference>
<reference evidence="5 6" key="1">
    <citation type="submission" date="2018-05" db="EMBL/GenBank/DDBJ databases">
        <title>Zavarzinia sp. HR-AS.</title>
        <authorList>
            <person name="Lee Y."/>
            <person name="Jeon C.O."/>
        </authorList>
    </citation>
    <scope>NUCLEOTIDE SEQUENCE [LARGE SCALE GENOMIC DNA]</scope>
    <source>
        <strain evidence="5 6">HR-AS</strain>
    </source>
</reference>
<dbReference type="Proteomes" id="UP000245461">
    <property type="component" value="Unassembled WGS sequence"/>
</dbReference>